<name>A0ABW9W9K0_9BURK</name>
<evidence type="ECO:0000313" key="3">
    <source>
        <dbReference type="Proteomes" id="UP000642144"/>
    </source>
</evidence>
<feature type="compositionally biased region" description="Acidic residues" evidence="1">
    <location>
        <begin position="58"/>
        <end position="76"/>
    </location>
</feature>
<reference evidence="2 3" key="1">
    <citation type="submission" date="2019-12" db="EMBL/GenBank/DDBJ databases">
        <title>Novel species isolated from a subtropical stream in China.</title>
        <authorList>
            <person name="Lu H."/>
        </authorList>
    </citation>
    <scope>NUCLEOTIDE SEQUENCE [LARGE SCALE GENOMIC DNA]</scope>
    <source>
        <strain evidence="2 3">CY42W</strain>
    </source>
</reference>
<proteinExistence type="predicted"/>
<protein>
    <submittedName>
        <fullName evidence="2">Uncharacterized protein</fullName>
    </submittedName>
</protein>
<dbReference type="RefSeq" id="WP_161058326.1">
    <property type="nucleotide sequence ID" value="NZ_WWCT01000054.1"/>
</dbReference>
<dbReference type="EMBL" id="WWCT01000054">
    <property type="protein sequence ID" value="MYN30683.1"/>
    <property type="molecule type" value="Genomic_DNA"/>
</dbReference>
<evidence type="ECO:0000256" key="1">
    <source>
        <dbReference type="SAM" id="MobiDB-lite"/>
    </source>
</evidence>
<evidence type="ECO:0000313" key="2">
    <source>
        <dbReference type="EMBL" id="MYN30683.1"/>
    </source>
</evidence>
<sequence>MDHPDHPIGGMYLPSKVFMALIEHTGEGCYGEKTVAALSTLIKQWIATTPAAHCPWREDEDEDEDSEDEDSDDEGDASAAGETPTAPQSAPKQAASPPTITPQPAPAPHASTPVATTAALLTPSPAPGATNGHSVTRGYQWKQLFLPNGTELRTIYCGRSIYAKVENEQIISDSGPTTPSRLANSNGCGSRNAWQTIWLRLPGSTRWQRAADCR</sequence>
<organism evidence="2 3">
    <name type="scientific">Duganella levis</name>
    <dbReference type="NCBI Taxonomy" id="2692169"/>
    <lineage>
        <taxon>Bacteria</taxon>
        <taxon>Pseudomonadati</taxon>
        <taxon>Pseudomonadota</taxon>
        <taxon>Betaproteobacteria</taxon>
        <taxon>Burkholderiales</taxon>
        <taxon>Oxalobacteraceae</taxon>
        <taxon>Telluria group</taxon>
        <taxon>Duganella</taxon>
    </lineage>
</organism>
<comment type="caution">
    <text evidence="2">The sequence shown here is derived from an EMBL/GenBank/DDBJ whole genome shotgun (WGS) entry which is preliminary data.</text>
</comment>
<accession>A0ABW9W9K0</accession>
<keyword evidence="3" id="KW-1185">Reference proteome</keyword>
<feature type="compositionally biased region" description="Low complexity" evidence="1">
    <location>
        <begin position="77"/>
        <end position="98"/>
    </location>
</feature>
<dbReference type="Proteomes" id="UP000642144">
    <property type="component" value="Unassembled WGS sequence"/>
</dbReference>
<gene>
    <name evidence="2" type="ORF">GTP69_30210</name>
</gene>
<feature type="region of interest" description="Disordered" evidence="1">
    <location>
        <begin position="52"/>
        <end position="112"/>
    </location>
</feature>